<feature type="compositionally biased region" description="Basic residues" evidence="1">
    <location>
        <begin position="132"/>
        <end position="145"/>
    </location>
</feature>
<evidence type="ECO:0000313" key="2">
    <source>
        <dbReference type="EMBL" id="EJK65158.1"/>
    </source>
</evidence>
<comment type="caution">
    <text evidence="2">The sequence shown here is derived from an EMBL/GenBank/DDBJ whole genome shotgun (WGS) entry which is preliminary data.</text>
</comment>
<protein>
    <submittedName>
        <fullName evidence="2">Uncharacterized protein</fullName>
    </submittedName>
</protein>
<dbReference type="Proteomes" id="UP000266841">
    <property type="component" value="Unassembled WGS sequence"/>
</dbReference>
<dbReference type="AlphaFoldDB" id="K0SGB5"/>
<proteinExistence type="predicted"/>
<accession>K0SGB5</accession>
<keyword evidence="3" id="KW-1185">Reference proteome</keyword>
<dbReference type="EMBL" id="AGNL01016290">
    <property type="protein sequence ID" value="EJK65158.1"/>
    <property type="molecule type" value="Genomic_DNA"/>
</dbReference>
<feature type="compositionally biased region" description="Basic and acidic residues" evidence="1">
    <location>
        <begin position="86"/>
        <end position="98"/>
    </location>
</feature>
<feature type="compositionally biased region" description="Basic residues" evidence="1">
    <location>
        <begin position="99"/>
        <end position="113"/>
    </location>
</feature>
<organism evidence="2 3">
    <name type="scientific">Thalassiosira oceanica</name>
    <name type="common">Marine diatom</name>
    <dbReference type="NCBI Taxonomy" id="159749"/>
    <lineage>
        <taxon>Eukaryota</taxon>
        <taxon>Sar</taxon>
        <taxon>Stramenopiles</taxon>
        <taxon>Ochrophyta</taxon>
        <taxon>Bacillariophyta</taxon>
        <taxon>Coscinodiscophyceae</taxon>
        <taxon>Thalassiosirophycidae</taxon>
        <taxon>Thalassiosirales</taxon>
        <taxon>Thalassiosiraceae</taxon>
        <taxon>Thalassiosira</taxon>
    </lineage>
</organism>
<feature type="region of interest" description="Disordered" evidence="1">
    <location>
        <begin position="74"/>
        <end position="163"/>
    </location>
</feature>
<sequence length="163" mass="18967">MNSRTNYSIRASVLSKTSPCGRSSQIFCIDHKKTTFNHGEDSIEEGSLQGRQEGRFWRQEEEQEARRVLLDVHLQGAQAGPPRHRNQQEGNEHHELLHQRHLRAHRRGGRQARHLQQEGHPLVPRDPDRRPPHASRRARQARRVRGNQGRDQVLLRLSVDHHA</sequence>
<name>K0SGB5_THAOC</name>
<gene>
    <name evidence="2" type="ORF">THAOC_14025</name>
</gene>
<evidence type="ECO:0000313" key="3">
    <source>
        <dbReference type="Proteomes" id="UP000266841"/>
    </source>
</evidence>
<reference evidence="2 3" key="1">
    <citation type="journal article" date="2012" name="Genome Biol.">
        <title>Genome and low-iron response of an oceanic diatom adapted to chronic iron limitation.</title>
        <authorList>
            <person name="Lommer M."/>
            <person name="Specht M."/>
            <person name="Roy A.S."/>
            <person name="Kraemer L."/>
            <person name="Andreson R."/>
            <person name="Gutowska M.A."/>
            <person name="Wolf J."/>
            <person name="Bergner S.V."/>
            <person name="Schilhabel M.B."/>
            <person name="Klostermeier U.C."/>
            <person name="Beiko R.G."/>
            <person name="Rosenstiel P."/>
            <person name="Hippler M."/>
            <person name="Laroche J."/>
        </authorList>
    </citation>
    <scope>NUCLEOTIDE SEQUENCE [LARGE SCALE GENOMIC DNA]</scope>
    <source>
        <strain evidence="2 3">CCMP1005</strain>
    </source>
</reference>
<evidence type="ECO:0000256" key="1">
    <source>
        <dbReference type="SAM" id="MobiDB-lite"/>
    </source>
</evidence>